<dbReference type="Pfam" id="PF01636">
    <property type="entry name" value="APH"/>
    <property type="match status" value="1"/>
</dbReference>
<evidence type="ECO:0000313" key="4">
    <source>
        <dbReference type="Proteomes" id="UP000283841"/>
    </source>
</evidence>
<name>A0A443HL33_BYSSP</name>
<reference evidence="3 4" key="1">
    <citation type="journal article" date="2018" name="Front. Microbiol.">
        <title>Genomic and genetic insights into a cosmopolitan fungus, Paecilomyces variotii (Eurotiales).</title>
        <authorList>
            <person name="Urquhart A.S."/>
            <person name="Mondo S.J."/>
            <person name="Makela M.R."/>
            <person name="Hane J.K."/>
            <person name="Wiebenga A."/>
            <person name="He G."/>
            <person name="Mihaltcheva S."/>
            <person name="Pangilinan J."/>
            <person name="Lipzen A."/>
            <person name="Barry K."/>
            <person name="de Vries R.P."/>
            <person name="Grigoriev I.V."/>
            <person name="Idnurm A."/>
        </authorList>
    </citation>
    <scope>NUCLEOTIDE SEQUENCE [LARGE SCALE GENOMIC DNA]</scope>
    <source>
        <strain evidence="3 4">CBS 101075</strain>
    </source>
</reference>
<dbReference type="OrthoDB" id="2906425at2759"/>
<keyword evidence="3" id="KW-0418">Kinase</keyword>
<dbReference type="InterPro" id="IPR002575">
    <property type="entry name" value="Aminoglycoside_PTrfase"/>
</dbReference>
<sequence length="371" mass="42465">MGLVKKSKAARFNAHTLKLLQAAVKQDPEVDLTTKLPTRYSDRLDSMRNSERPDHDAPVPHEEEDIRASLRASDSVETIFPLSERTLSLIRDQSRGLQLLPDSFPQQLVYMIQESDILWSGPFPRQKMVFKCNSYIVLKAVRDMTDYTEYTTLQYLQQHKSNIPVPEPLGLLRMNGISLMFMSYLHGDTLTAQWAMLNPAQKTSVKEQLNQILLDLRSLPFPPGRPLGGVGGEGCKDVRRHLRRNDRPVMNVDDFEDFLFSSPRSGGHVFVELLRGISPSPSSSKIVFTHGDIRPDNIVVEVKDGGDCIITGIIDWEYSGFYPDYYEAIKCTNCLSPYEENDWFLFLPGCVSLERYPHWWLLDRVRESRVI</sequence>
<keyword evidence="4" id="KW-1185">Reference proteome</keyword>
<comment type="caution">
    <text evidence="3">The sequence shown here is derived from an EMBL/GenBank/DDBJ whole genome shotgun (WGS) entry which is preliminary data.</text>
</comment>
<evidence type="ECO:0000313" key="3">
    <source>
        <dbReference type="EMBL" id="RWQ92513.1"/>
    </source>
</evidence>
<feature type="domain" description="Aminoglycoside phosphotransferase" evidence="2">
    <location>
        <begin position="149"/>
        <end position="332"/>
    </location>
</feature>
<feature type="compositionally biased region" description="Basic and acidic residues" evidence="1">
    <location>
        <begin position="40"/>
        <end position="63"/>
    </location>
</feature>
<dbReference type="PANTHER" id="PTHR21310">
    <property type="entry name" value="AMINOGLYCOSIDE PHOSPHOTRANSFERASE-RELATED-RELATED"/>
    <property type="match status" value="1"/>
</dbReference>
<feature type="region of interest" description="Disordered" evidence="1">
    <location>
        <begin position="37"/>
        <end position="63"/>
    </location>
</feature>
<accession>A0A443HL33</accession>
<dbReference type="CDD" id="cd05120">
    <property type="entry name" value="APH_ChoK_like"/>
    <property type="match status" value="1"/>
</dbReference>
<protein>
    <submittedName>
        <fullName evidence="3">Kinase-like domain-containing protein</fullName>
    </submittedName>
</protein>
<dbReference type="GeneID" id="39594281"/>
<dbReference type="VEuPathDB" id="FungiDB:C8Q69DRAFT_100620"/>
<dbReference type="InterPro" id="IPR051678">
    <property type="entry name" value="AGP_Transferase"/>
</dbReference>
<dbReference type="GO" id="GO:0016301">
    <property type="term" value="F:kinase activity"/>
    <property type="evidence" value="ECO:0007669"/>
    <property type="project" value="UniProtKB-KW"/>
</dbReference>
<evidence type="ECO:0000256" key="1">
    <source>
        <dbReference type="SAM" id="MobiDB-lite"/>
    </source>
</evidence>
<dbReference type="Proteomes" id="UP000283841">
    <property type="component" value="Unassembled WGS sequence"/>
</dbReference>
<keyword evidence="3" id="KW-0808">Transferase</keyword>
<organism evidence="3 4">
    <name type="scientific">Byssochlamys spectabilis</name>
    <name type="common">Paecilomyces variotii</name>
    <dbReference type="NCBI Taxonomy" id="264951"/>
    <lineage>
        <taxon>Eukaryota</taxon>
        <taxon>Fungi</taxon>
        <taxon>Dikarya</taxon>
        <taxon>Ascomycota</taxon>
        <taxon>Pezizomycotina</taxon>
        <taxon>Eurotiomycetes</taxon>
        <taxon>Eurotiomycetidae</taxon>
        <taxon>Eurotiales</taxon>
        <taxon>Thermoascaceae</taxon>
        <taxon>Paecilomyces</taxon>
    </lineage>
</organism>
<dbReference type="PANTHER" id="PTHR21310:SF58">
    <property type="entry name" value="AMINOGLYCOSIDE PHOSPHOTRANSFERASE DOMAIN-CONTAINING PROTEIN"/>
    <property type="match status" value="1"/>
</dbReference>
<dbReference type="EMBL" id="RCNU01000013">
    <property type="protein sequence ID" value="RWQ92513.1"/>
    <property type="molecule type" value="Genomic_DNA"/>
</dbReference>
<gene>
    <name evidence="3" type="ORF">C8Q69DRAFT_100620</name>
</gene>
<proteinExistence type="predicted"/>
<dbReference type="STRING" id="264951.A0A443HL33"/>
<dbReference type="Gene3D" id="3.90.1200.10">
    <property type="match status" value="1"/>
</dbReference>
<dbReference type="InterPro" id="IPR011009">
    <property type="entry name" value="Kinase-like_dom_sf"/>
</dbReference>
<dbReference type="AlphaFoldDB" id="A0A443HL33"/>
<dbReference type="RefSeq" id="XP_028482158.1">
    <property type="nucleotide sequence ID" value="XM_028625004.1"/>
</dbReference>
<evidence type="ECO:0000259" key="2">
    <source>
        <dbReference type="Pfam" id="PF01636"/>
    </source>
</evidence>
<dbReference type="SUPFAM" id="SSF56112">
    <property type="entry name" value="Protein kinase-like (PK-like)"/>
    <property type="match status" value="1"/>
</dbReference>